<evidence type="ECO:0000259" key="4">
    <source>
        <dbReference type="Pfam" id="PF03931"/>
    </source>
</evidence>
<gene>
    <name evidence="5" type="ORF">SUGI_1307290</name>
</gene>
<protein>
    <recommendedName>
        <fullName evidence="4">SKP1 component POZ domain-containing protein</fullName>
    </recommendedName>
</protein>
<name>A0AAD3RQ28_CRYJA</name>
<dbReference type="Proteomes" id="UP001234787">
    <property type="component" value="Unassembled WGS sequence"/>
</dbReference>
<evidence type="ECO:0000256" key="1">
    <source>
        <dbReference type="ARBA" id="ARBA00004906"/>
    </source>
</evidence>
<organism evidence="5 6">
    <name type="scientific">Cryptomeria japonica</name>
    <name type="common">Japanese cedar</name>
    <name type="synonym">Cupressus japonica</name>
    <dbReference type="NCBI Taxonomy" id="3369"/>
    <lineage>
        <taxon>Eukaryota</taxon>
        <taxon>Viridiplantae</taxon>
        <taxon>Streptophyta</taxon>
        <taxon>Embryophyta</taxon>
        <taxon>Tracheophyta</taxon>
        <taxon>Spermatophyta</taxon>
        <taxon>Pinopsida</taxon>
        <taxon>Pinidae</taxon>
        <taxon>Conifers II</taxon>
        <taxon>Cupressales</taxon>
        <taxon>Cupressaceae</taxon>
        <taxon>Cryptomeria</taxon>
    </lineage>
</organism>
<dbReference type="InterPro" id="IPR001232">
    <property type="entry name" value="SKP1-like"/>
</dbReference>
<comment type="caution">
    <text evidence="5">The sequence shown here is derived from an EMBL/GenBank/DDBJ whole genome shotgun (WGS) entry which is preliminary data.</text>
</comment>
<evidence type="ECO:0000313" key="6">
    <source>
        <dbReference type="Proteomes" id="UP001234787"/>
    </source>
</evidence>
<dbReference type="InterPro" id="IPR016897">
    <property type="entry name" value="SKP1"/>
</dbReference>
<comment type="similarity">
    <text evidence="2">Belongs to the SKP1 family.</text>
</comment>
<keyword evidence="6" id="KW-1185">Reference proteome</keyword>
<dbReference type="GO" id="GO:0006511">
    <property type="term" value="P:ubiquitin-dependent protein catabolic process"/>
    <property type="evidence" value="ECO:0007669"/>
    <property type="project" value="InterPro"/>
</dbReference>
<dbReference type="InterPro" id="IPR011333">
    <property type="entry name" value="SKP1/BTB/POZ_sf"/>
</dbReference>
<evidence type="ECO:0000256" key="3">
    <source>
        <dbReference type="ARBA" id="ARBA00022786"/>
    </source>
</evidence>
<dbReference type="InterPro" id="IPR016073">
    <property type="entry name" value="Skp1_comp_POZ"/>
</dbReference>
<reference evidence="5" key="1">
    <citation type="submission" date="2022-12" db="EMBL/GenBank/DDBJ databases">
        <title>Chromosome-Level Genome Assembly of Japanese Cedar (Cryptomeriajaponica D. Don).</title>
        <authorList>
            <person name="Fujino T."/>
            <person name="Yamaguchi K."/>
            <person name="Yokoyama T."/>
            <person name="Hamanaka T."/>
            <person name="Harazono Y."/>
            <person name="Kamada H."/>
            <person name="Kobayashi W."/>
            <person name="Ujino-Ihara T."/>
            <person name="Uchiyama K."/>
            <person name="Matsumoto A."/>
            <person name="Izuno A."/>
            <person name="Tsumura Y."/>
            <person name="Toyoda A."/>
            <person name="Shigenobu S."/>
            <person name="Moriguchi Y."/>
            <person name="Ueno S."/>
            <person name="Kasahara M."/>
        </authorList>
    </citation>
    <scope>NUCLEOTIDE SEQUENCE</scope>
</reference>
<dbReference type="SUPFAM" id="SSF54695">
    <property type="entry name" value="POZ domain"/>
    <property type="match status" value="1"/>
</dbReference>
<evidence type="ECO:0000256" key="2">
    <source>
        <dbReference type="ARBA" id="ARBA00009993"/>
    </source>
</evidence>
<accession>A0AAD3RQ28</accession>
<dbReference type="Pfam" id="PF03931">
    <property type="entry name" value="Skp1_POZ"/>
    <property type="match status" value="1"/>
</dbReference>
<dbReference type="PANTHER" id="PTHR11165">
    <property type="entry name" value="SKP1"/>
    <property type="match status" value="1"/>
</dbReference>
<feature type="domain" description="SKP1 component POZ" evidence="4">
    <location>
        <begin position="50"/>
        <end position="106"/>
    </location>
</feature>
<dbReference type="SMART" id="SM00512">
    <property type="entry name" value="Skp1"/>
    <property type="match status" value="1"/>
</dbReference>
<dbReference type="EMBL" id="BSEH01000093">
    <property type="protein sequence ID" value="GLJ57234.1"/>
    <property type="molecule type" value="Genomic_DNA"/>
</dbReference>
<dbReference type="GO" id="GO:0009867">
    <property type="term" value="P:jasmonic acid mediated signaling pathway"/>
    <property type="evidence" value="ECO:0007669"/>
    <property type="project" value="UniProtKB-ARBA"/>
</dbReference>
<dbReference type="Gene3D" id="3.30.710.10">
    <property type="entry name" value="Potassium Channel Kv1.1, Chain A"/>
    <property type="match status" value="1"/>
</dbReference>
<comment type="pathway">
    <text evidence="1">Protein modification; protein ubiquitination.</text>
</comment>
<keyword evidence="3" id="KW-0833">Ubl conjugation pathway</keyword>
<evidence type="ECO:0000313" key="5">
    <source>
        <dbReference type="EMBL" id="GLJ57234.1"/>
    </source>
</evidence>
<dbReference type="AlphaFoldDB" id="A0AAD3RQ28"/>
<sequence length="171" mass="19466">MFYLTRYQFTSLITFVFRSAINSEVAFNSVKNKMAANIITLRLCKGTEGFEDFQVVKMVAMESEVIKNCIQHTHIWREPLRLTLPSGHVKPGKVLKKVLEYCEYHAHAKSNSISEEDVNIWDKEFAQNIITADKNRASVCDILKAADFLIIDGLLNLLCITIVTLLHRGGF</sequence>
<proteinExistence type="inferred from homology"/>